<reference evidence="2 3" key="1">
    <citation type="journal article" date="2019" name="Sci. Data">
        <title>Hybrid genome assembly and annotation of Danionella translucida.</title>
        <authorList>
            <person name="Kadobianskyi M."/>
            <person name="Schulze L."/>
            <person name="Schuelke M."/>
            <person name="Judkewitz B."/>
        </authorList>
    </citation>
    <scope>NUCLEOTIDE SEQUENCE [LARGE SCALE GENOMIC DNA]</scope>
    <source>
        <strain evidence="2 3">Bolton</strain>
    </source>
</reference>
<keyword evidence="3" id="KW-1185">Reference proteome</keyword>
<accession>A0A553R0K4</accession>
<protein>
    <submittedName>
        <fullName evidence="2">Uncharacterized protein</fullName>
    </submittedName>
</protein>
<feature type="region of interest" description="Disordered" evidence="1">
    <location>
        <begin position="1"/>
        <end position="35"/>
    </location>
</feature>
<evidence type="ECO:0000256" key="1">
    <source>
        <dbReference type="SAM" id="MobiDB-lite"/>
    </source>
</evidence>
<feature type="compositionally biased region" description="Polar residues" evidence="1">
    <location>
        <begin position="1"/>
        <end position="13"/>
    </location>
</feature>
<evidence type="ECO:0000313" key="2">
    <source>
        <dbReference type="EMBL" id="TRY95713.1"/>
    </source>
</evidence>
<evidence type="ECO:0000313" key="3">
    <source>
        <dbReference type="Proteomes" id="UP000316079"/>
    </source>
</evidence>
<organism evidence="2 3">
    <name type="scientific">Danionella cerebrum</name>
    <dbReference type="NCBI Taxonomy" id="2873325"/>
    <lineage>
        <taxon>Eukaryota</taxon>
        <taxon>Metazoa</taxon>
        <taxon>Chordata</taxon>
        <taxon>Craniata</taxon>
        <taxon>Vertebrata</taxon>
        <taxon>Euteleostomi</taxon>
        <taxon>Actinopterygii</taxon>
        <taxon>Neopterygii</taxon>
        <taxon>Teleostei</taxon>
        <taxon>Ostariophysi</taxon>
        <taxon>Cypriniformes</taxon>
        <taxon>Danionidae</taxon>
        <taxon>Danioninae</taxon>
        <taxon>Danionella</taxon>
    </lineage>
</organism>
<gene>
    <name evidence="2" type="ORF">DNTS_022116</name>
</gene>
<sequence length="80" mass="8730">MWVQSEKNQSSPSGHDVLQEPDQERLESSVTSAAEDAGGEELLLGIKDLLSAGNRKDRFMCFSPSSSSRNILLLLIKAPL</sequence>
<dbReference type="EMBL" id="SRMA01025351">
    <property type="protein sequence ID" value="TRY95713.1"/>
    <property type="molecule type" value="Genomic_DNA"/>
</dbReference>
<dbReference type="Proteomes" id="UP000316079">
    <property type="component" value="Unassembled WGS sequence"/>
</dbReference>
<proteinExistence type="predicted"/>
<dbReference type="AlphaFoldDB" id="A0A553R0K4"/>
<comment type="caution">
    <text evidence="2">The sequence shown here is derived from an EMBL/GenBank/DDBJ whole genome shotgun (WGS) entry which is preliminary data.</text>
</comment>
<name>A0A553R0K4_9TELE</name>